<dbReference type="RefSeq" id="WP_255915997.1">
    <property type="nucleotide sequence ID" value="NZ_JANFQO010000021.1"/>
</dbReference>
<dbReference type="Pfam" id="PF00903">
    <property type="entry name" value="Glyoxalase"/>
    <property type="match status" value="1"/>
</dbReference>
<accession>A0ABT1QX21</accession>
<dbReference type="InterPro" id="IPR029068">
    <property type="entry name" value="Glyas_Bleomycin-R_OHBP_Dase"/>
</dbReference>
<dbReference type="InterPro" id="IPR037523">
    <property type="entry name" value="VOC_core"/>
</dbReference>
<proteinExistence type="predicted"/>
<dbReference type="PROSITE" id="PS51819">
    <property type="entry name" value="VOC"/>
    <property type="match status" value="1"/>
</dbReference>
<comment type="caution">
    <text evidence="2">The sequence shown here is derived from an EMBL/GenBank/DDBJ whole genome shotgun (WGS) entry which is preliminary data.</text>
</comment>
<gene>
    <name evidence="2" type="ORF">NM961_19025</name>
</gene>
<dbReference type="InterPro" id="IPR004360">
    <property type="entry name" value="Glyas_Fos-R_dOase_dom"/>
</dbReference>
<reference evidence="2" key="1">
    <citation type="submission" date="2022-07" db="EMBL/GenBank/DDBJ databases">
        <title>Tahibacter sp., a new gammaproteobacterium isolated from the silt sample collected at pig farm.</title>
        <authorList>
            <person name="Chen H."/>
        </authorList>
    </citation>
    <scope>NUCLEOTIDE SEQUENCE</scope>
    <source>
        <strain evidence="2">P2K</strain>
    </source>
</reference>
<evidence type="ECO:0000313" key="3">
    <source>
        <dbReference type="Proteomes" id="UP001165498"/>
    </source>
</evidence>
<protein>
    <submittedName>
        <fullName evidence="2">VOC family protein</fullName>
    </submittedName>
</protein>
<dbReference type="EMBL" id="JANFQO010000021">
    <property type="protein sequence ID" value="MCQ4166811.1"/>
    <property type="molecule type" value="Genomic_DNA"/>
</dbReference>
<evidence type="ECO:0000313" key="2">
    <source>
        <dbReference type="EMBL" id="MCQ4166811.1"/>
    </source>
</evidence>
<evidence type="ECO:0000259" key="1">
    <source>
        <dbReference type="PROSITE" id="PS51819"/>
    </source>
</evidence>
<sequence length="131" mass="14684">MSTPVIRRSTPVLFVQAIEPSLDFWRDRLGFQLTVEVPEGDALGFVILQKDSVEVMLQTVASVESDAPTHAQHFHGDKTWLFVEVEDIDKTAAALEGCEIVLQRRTTFYGAVEIGYREPGGHFVTFAQFAR</sequence>
<organism evidence="2 3">
    <name type="scientific">Tahibacter harae</name>
    <dbReference type="NCBI Taxonomy" id="2963937"/>
    <lineage>
        <taxon>Bacteria</taxon>
        <taxon>Pseudomonadati</taxon>
        <taxon>Pseudomonadota</taxon>
        <taxon>Gammaproteobacteria</taxon>
        <taxon>Lysobacterales</taxon>
        <taxon>Rhodanobacteraceae</taxon>
        <taxon>Tahibacter</taxon>
    </lineage>
</organism>
<dbReference type="SUPFAM" id="SSF54593">
    <property type="entry name" value="Glyoxalase/Bleomycin resistance protein/Dihydroxybiphenyl dioxygenase"/>
    <property type="match status" value="1"/>
</dbReference>
<dbReference type="Gene3D" id="3.10.180.10">
    <property type="entry name" value="2,3-Dihydroxybiphenyl 1,2-Dioxygenase, domain 1"/>
    <property type="match status" value="1"/>
</dbReference>
<keyword evidence="3" id="KW-1185">Reference proteome</keyword>
<feature type="domain" description="VOC" evidence="1">
    <location>
        <begin position="7"/>
        <end position="129"/>
    </location>
</feature>
<name>A0ABT1QX21_9GAMM</name>
<dbReference type="Proteomes" id="UP001165498">
    <property type="component" value="Unassembled WGS sequence"/>
</dbReference>